<evidence type="ECO:0000313" key="4">
    <source>
        <dbReference type="Proteomes" id="UP000735302"/>
    </source>
</evidence>
<feature type="chain" id="PRO_5043483975" evidence="2">
    <location>
        <begin position="24"/>
        <end position="667"/>
    </location>
</feature>
<dbReference type="PANTHER" id="PTHR36902:SF1">
    <property type="entry name" value="ENRICHED IN SURFACE-LABELED PROTEOME PROTEIN 9"/>
    <property type="match status" value="1"/>
</dbReference>
<organism evidence="3 4">
    <name type="scientific">Plakobranchus ocellatus</name>
    <dbReference type="NCBI Taxonomy" id="259542"/>
    <lineage>
        <taxon>Eukaryota</taxon>
        <taxon>Metazoa</taxon>
        <taxon>Spiralia</taxon>
        <taxon>Lophotrochozoa</taxon>
        <taxon>Mollusca</taxon>
        <taxon>Gastropoda</taxon>
        <taxon>Heterobranchia</taxon>
        <taxon>Euthyneura</taxon>
        <taxon>Panpulmonata</taxon>
        <taxon>Sacoglossa</taxon>
        <taxon>Placobranchoidea</taxon>
        <taxon>Plakobranchidae</taxon>
        <taxon>Plakobranchus</taxon>
    </lineage>
</organism>
<evidence type="ECO:0000313" key="3">
    <source>
        <dbReference type="EMBL" id="GFO34152.1"/>
    </source>
</evidence>
<keyword evidence="2" id="KW-0732">Signal</keyword>
<comment type="caution">
    <text evidence="3">The sequence shown here is derived from an EMBL/GenBank/DDBJ whole genome shotgun (WGS) entry which is preliminary data.</text>
</comment>
<feature type="transmembrane region" description="Helical" evidence="1">
    <location>
        <begin position="617"/>
        <end position="640"/>
    </location>
</feature>
<dbReference type="AlphaFoldDB" id="A0AAV4CQJ7"/>
<evidence type="ECO:0000256" key="1">
    <source>
        <dbReference type="SAM" id="Phobius"/>
    </source>
</evidence>
<keyword evidence="1" id="KW-0812">Transmembrane</keyword>
<keyword evidence="1" id="KW-0472">Membrane</keyword>
<dbReference type="Proteomes" id="UP000735302">
    <property type="component" value="Unassembled WGS sequence"/>
</dbReference>
<feature type="signal peptide" evidence="2">
    <location>
        <begin position="1"/>
        <end position="23"/>
    </location>
</feature>
<accession>A0AAV4CQJ7</accession>
<name>A0AAV4CQJ7_9GAST</name>
<proteinExistence type="predicted"/>
<sequence length="667" mass="75940">MIRQGYWLSILVVFLSVLQENKASYNEKACNKYTEGGTEYRGIPFYSNDFSVESEVTVNVNLTNLKGEETTFETIVQEKLWFSDRFRQLMVHRETATDSDFIFVDEYENHCVYKEDGGACIEAPGSCKQVADKLEFVSMKNGHVYIGSSANGLHWPPKENIKKRVYRGRSSVRSIATKLYATCTFDPRTNETWISQWHVLDTEKVTKAGEFLPPLLVMSEHQVVRGQKLFALGRIDYTNFKILSFRDIPNGLQIGDDQCKATTGNFLSRNPPAPSFSHSYISEVDKADTLTFESYAKQTSYYEYNYETKLLQSVYTFPVNNENEKEMVLEVYDYSTMHSFSYSLTNGNCKVDFEYLNQTSPNFPSPQEYWLLNSPKSSYLGVYMNRNIPCDTWLFEYPDGGDGFQKGDTVTLYLATYQWLDEYGMSTDRFFPVQMIVRTQDQVTFSSFNEFKNNPGYSIPGLAACYDQKDVVLGMVTLENTDYHTQISPHQIQFEYEFRSFIKNVTGIVSSLRIADILARPSLTTADGTDVIFTIYGRFAGINSSSHEAYRADPVTSKEAVEKINNQIDTGEITFILDSEPHSFYFKKGSFAILKNFDHFEYVDNSAETGNEYSSGAMAGMGIALLIVGLVISVGAVLAYKRSTERKRRFSSVGMEKVGEDTRILIK</sequence>
<dbReference type="PANTHER" id="PTHR36902">
    <property type="entry name" value="ENRICHED IN SURFACE-LABELED PROTEOME PROTEIN 9"/>
    <property type="match status" value="1"/>
</dbReference>
<protein>
    <submittedName>
        <fullName evidence="3">EF-hand domain-containing protein d1</fullName>
    </submittedName>
</protein>
<dbReference type="EMBL" id="BLXT01006878">
    <property type="protein sequence ID" value="GFO34152.1"/>
    <property type="molecule type" value="Genomic_DNA"/>
</dbReference>
<gene>
    <name evidence="3" type="ORF">PoB_006065700</name>
</gene>
<evidence type="ECO:0000256" key="2">
    <source>
        <dbReference type="SAM" id="SignalP"/>
    </source>
</evidence>
<reference evidence="3 4" key="1">
    <citation type="journal article" date="2021" name="Elife">
        <title>Chloroplast acquisition without the gene transfer in kleptoplastic sea slugs, Plakobranchus ocellatus.</title>
        <authorList>
            <person name="Maeda T."/>
            <person name="Takahashi S."/>
            <person name="Yoshida T."/>
            <person name="Shimamura S."/>
            <person name="Takaki Y."/>
            <person name="Nagai Y."/>
            <person name="Toyoda A."/>
            <person name="Suzuki Y."/>
            <person name="Arimoto A."/>
            <person name="Ishii H."/>
            <person name="Satoh N."/>
            <person name="Nishiyama T."/>
            <person name="Hasebe M."/>
            <person name="Maruyama T."/>
            <person name="Minagawa J."/>
            <person name="Obokata J."/>
            <person name="Shigenobu S."/>
        </authorList>
    </citation>
    <scope>NUCLEOTIDE SEQUENCE [LARGE SCALE GENOMIC DNA]</scope>
</reference>
<keyword evidence="4" id="KW-1185">Reference proteome</keyword>
<keyword evidence="1" id="KW-1133">Transmembrane helix</keyword>